<protein>
    <submittedName>
        <fullName evidence="3">Uncharacterized protein</fullName>
    </submittedName>
</protein>
<accession>A0AAE0G270</accession>
<feature type="region of interest" description="Disordered" evidence="2">
    <location>
        <begin position="431"/>
        <end position="458"/>
    </location>
</feature>
<feature type="region of interest" description="Disordered" evidence="2">
    <location>
        <begin position="470"/>
        <end position="493"/>
    </location>
</feature>
<feature type="region of interest" description="Disordered" evidence="2">
    <location>
        <begin position="255"/>
        <end position="415"/>
    </location>
</feature>
<evidence type="ECO:0000313" key="4">
    <source>
        <dbReference type="Proteomes" id="UP001190700"/>
    </source>
</evidence>
<feature type="region of interest" description="Disordered" evidence="2">
    <location>
        <begin position="104"/>
        <end position="137"/>
    </location>
</feature>
<feature type="compositionally biased region" description="Polar residues" evidence="2">
    <location>
        <begin position="255"/>
        <end position="271"/>
    </location>
</feature>
<feature type="compositionally biased region" description="Basic and acidic residues" evidence="2">
    <location>
        <begin position="315"/>
        <end position="331"/>
    </location>
</feature>
<dbReference type="EMBL" id="LGRX02010548">
    <property type="protein sequence ID" value="KAK3270160.1"/>
    <property type="molecule type" value="Genomic_DNA"/>
</dbReference>
<feature type="compositionally biased region" description="Low complexity" evidence="2">
    <location>
        <begin position="104"/>
        <end position="119"/>
    </location>
</feature>
<evidence type="ECO:0000313" key="3">
    <source>
        <dbReference type="EMBL" id="KAK3270160.1"/>
    </source>
</evidence>
<feature type="coiled-coil region" evidence="1">
    <location>
        <begin position="18"/>
        <end position="52"/>
    </location>
</feature>
<keyword evidence="4" id="KW-1185">Reference proteome</keyword>
<sequence length="599" mass="64770">MSDNSNTEVPIAQQSARFQVWEQQIADLTTKLLESERERETLFQEKLRLEAANADLNRSVEIMVQTIEDAGLEDPRIQVPQEHSAHEPIEKRKKSKSMLQRMFTISSSSKSKASTSAAKKIADSEHRRGRSVSLDDRQAREVARKACSSAQVQEVKIENAAAAVEDTARKEFPGWPGWPLLLPKDEKKKDEQIAPIVETETAKGDELGSSSTVLESLDDDDVGISVVTVEEPVKEGRIPSKLRSVSSMLTTLQEVNGYSGSDSKTNCSDGSPGSKVDKEELNGKPSARERVASMRARIRSMTTVLTDAQAANSDRGLKVEGSRRSGKRGDADSETSVGTSDTDDHSDGHSANGTSETSKKGALSTDGQALKIDPASLRLDFSSLQPEEKKSRPVDVPAKSVRPAVADSCEELSHRSGTSYLSSFTDLSELSAGDMSPQNHRKSLDKAASSRVPPSDKVAPMGCVAIMTSKKKSRQKSYSVDAPVTESSDMSPASARLNQLRELSDLRAAQASRASAQWETARSDTDTALANIQAVCKQALSASSMSPRAKRTLLPTHPTQPSPKSKEVNAAAQGFAGKEMEKLLSEIPAEETVKCNKTT</sequence>
<comment type="caution">
    <text evidence="3">The sequence shown here is derived from an EMBL/GenBank/DDBJ whole genome shotgun (WGS) entry which is preliminary data.</text>
</comment>
<evidence type="ECO:0000256" key="1">
    <source>
        <dbReference type="SAM" id="Coils"/>
    </source>
</evidence>
<feature type="compositionally biased region" description="Basic and acidic residues" evidence="2">
    <location>
        <begin position="275"/>
        <end position="292"/>
    </location>
</feature>
<feature type="compositionally biased region" description="Polar residues" evidence="2">
    <location>
        <begin position="300"/>
        <end position="312"/>
    </location>
</feature>
<evidence type="ECO:0000256" key="2">
    <source>
        <dbReference type="SAM" id="MobiDB-lite"/>
    </source>
</evidence>
<dbReference type="Proteomes" id="UP001190700">
    <property type="component" value="Unassembled WGS sequence"/>
</dbReference>
<name>A0AAE0G270_9CHLO</name>
<feature type="region of interest" description="Disordered" evidence="2">
    <location>
        <begin position="541"/>
        <end position="577"/>
    </location>
</feature>
<keyword evidence="1" id="KW-0175">Coiled coil</keyword>
<gene>
    <name evidence="3" type="ORF">CYMTET_21430</name>
</gene>
<reference evidence="3 4" key="1">
    <citation type="journal article" date="2015" name="Genome Biol. Evol.">
        <title>Comparative Genomics of a Bacterivorous Green Alga Reveals Evolutionary Causalities and Consequences of Phago-Mixotrophic Mode of Nutrition.</title>
        <authorList>
            <person name="Burns J.A."/>
            <person name="Paasch A."/>
            <person name="Narechania A."/>
            <person name="Kim E."/>
        </authorList>
    </citation>
    <scope>NUCLEOTIDE SEQUENCE [LARGE SCALE GENOMIC DNA]</scope>
    <source>
        <strain evidence="3 4">PLY_AMNH</strain>
    </source>
</reference>
<dbReference type="AlphaFoldDB" id="A0AAE0G270"/>
<organism evidence="3 4">
    <name type="scientific">Cymbomonas tetramitiformis</name>
    <dbReference type="NCBI Taxonomy" id="36881"/>
    <lineage>
        <taxon>Eukaryota</taxon>
        <taxon>Viridiplantae</taxon>
        <taxon>Chlorophyta</taxon>
        <taxon>Pyramimonadophyceae</taxon>
        <taxon>Pyramimonadales</taxon>
        <taxon>Pyramimonadaceae</taxon>
        <taxon>Cymbomonas</taxon>
    </lineage>
</organism>
<proteinExistence type="predicted"/>